<dbReference type="SUPFAM" id="SSF55785">
    <property type="entry name" value="PYP-like sensor domain (PAS domain)"/>
    <property type="match status" value="4"/>
</dbReference>
<name>D7FQX8_ECTSI</name>
<dbReference type="InterPro" id="IPR035965">
    <property type="entry name" value="PAS-like_dom_sf"/>
</dbReference>
<dbReference type="InterPro" id="IPR036305">
    <property type="entry name" value="RGS_sf"/>
</dbReference>
<keyword evidence="8" id="KW-0675">Receptor</keyword>
<feature type="domain" description="RGS" evidence="7">
    <location>
        <begin position="790"/>
        <end position="915"/>
    </location>
</feature>
<dbReference type="SMART" id="SM00091">
    <property type="entry name" value="PAS"/>
    <property type="match status" value="4"/>
</dbReference>
<organism evidence="8 9">
    <name type="scientific">Ectocarpus siliculosus</name>
    <name type="common">Brown alga</name>
    <name type="synonym">Conferva siliculosa</name>
    <dbReference type="NCBI Taxonomy" id="2880"/>
    <lineage>
        <taxon>Eukaryota</taxon>
        <taxon>Sar</taxon>
        <taxon>Stramenopiles</taxon>
        <taxon>Ochrophyta</taxon>
        <taxon>PX clade</taxon>
        <taxon>Phaeophyceae</taxon>
        <taxon>Ectocarpales</taxon>
        <taxon>Ectocarpaceae</taxon>
        <taxon>Ectocarpus</taxon>
    </lineage>
</organism>
<dbReference type="GO" id="GO:0005634">
    <property type="term" value="C:nucleus"/>
    <property type="evidence" value="ECO:0007669"/>
    <property type="project" value="TreeGrafter"/>
</dbReference>
<dbReference type="SMR" id="D7FQX8"/>
<dbReference type="SMART" id="SM00315">
    <property type="entry name" value="RGS"/>
    <property type="match status" value="2"/>
</dbReference>
<dbReference type="OrthoDB" id="189352at2759"/>
<dbReference type="CDD" id="cd00130">
    <property type="entry name" value="PAS"/>
    <property type="match status" value="2"/>
</dbReference>
<keyword evidence="3" id="KW-0157">Chromophore</keyword>
<dbReference type="eggNOG" id="ENOG502S3IW">
    <property type="taxonomic scope" value="Eukaryota"/>
</dbReference>
<sequence>MQDATTSLRNILKNEVAQVKFREFLSTEYGEAQLDFLLEAMKLEKLDAGEQDQAATKVYKEFVAAQGAGIGQQDRTKGTQQLWDFANSSQGETLEPGVAMQKVQEEAETTLGMLAFDAFPRFLKSKYSKAVMEDLKTGSNPNEVAALEGAINTSESKQPGDADEWLNMFVSTAEFFPACIVISDMTIPGAPMVYINGEFTKTTGYTKEEAVGRNCRFLQGPETEPESIAVIRNTLSKGQDCHVKLTNYRKNGEKFQNLLSMKPVFDADDIYRYVIGVQFEILQDEGLKKRLVQLDKLLRLLPSRLNLKSKAKARMRGKMASKTNGEANSALQDKESIVKAEAAEGDASMSGPRAMVEDEVDMDCAHMNFDNTIFSFTRIMWLSNPTKYLSALVADWPCRAVLSEFVKTCSVVYEGHFEFFVQSEVLRNTPAGDKEKVSKAMHRVMDHNQLFYCTNNEIVVGDMPKTNMDPIHAEIEMKAQQSLYFLAQDMFPRFLNSRFGLSLIKQLRAREIAGEKPPINTVALDKSSSSSQFWLEMFKTMSETVSVGMVVADMNVPGCPLAYINEGFKTVTGYGKENIGRNSKFLQGEETEGYMVEEIMHALQQHEPLCCKLHNHKADGRKFQNLLCLHPVLGKEGEYLYQIGMQVELHSHPGMMAQIMEMERVLRLLPSCVTGDSGDDIQRIIPVDYTGDGNLPPRVLDMSAIPSAGSGAGGGMAGGMMGMPGMGMPPSAAGGAAKAADQEVGDQIKSEITVGGKKNKTHYGKKFGKKHKSAMLDFTKSLWMQDAAASLKNVLKSEVAQKQMLAFLGTEYGDAQLEFFLEAQKMADLEGQAQQDAALKVYTQFVAAQGSGIGAQDRTKGTQELWDKCNKEAGDTVDGPAAVAIVADEAEKTLNMLAFDAFPRFLKSKYCQAVMDDLKKKSGGDSSALEGALSSAGSNMPQDADDWLNMFISSAESFPACIVISDMTIPGAPMVYINGEFTKTTGYTKEEAVGRNCRFLQGPETEPESIAVIRNTLSKGQDCHVKLTNYRKNGEKFQNLLSMKPVFDGDNIYRYVIGVQFEILEDKGLKKRLVQLDKLLRLLPSRLNLKSKASAQARGALAAKTTGEANTMISAKEQILSAGEQREEKEATAGGARPKQKFKKKKKAAGAAQADNYDGTIFAFTKIMWLQDAATTLRSMLMDQAGFMAFDGFLKQCGSQLSQTHLRFWVEAQQILMSQGPQQVKAARQLHMRMWKNSLFYCTTNEIVIGNLNRTGWPPLIQEMARWQELSLYFLAQDCFTRFMEAPQSREFVYALVQREVNGEQLPVKTVSFGLDPESPGYWMDMLKAMSETLRIGLVVSDMFVPGCPLAYLNEGFAAQTGYGKENIGRNSKFLQGPMTEGYMVEEIVESLRHADPLFCKLQNHKPDGSVYQLCLCLTPVFNVDGEYKYQIGCQVDYDPNNPETPMFIMELERVVRNLPQTITGETPKAMPTRTQELEDFLASITAGGTGAGPGGLTATPPSGSAPSGGGHPRPGASWTPA</sequence>
<dbReference type="Pfam" id="PF13426">
    <property type="entry name" value="PAS_9"/>
    <property type="match status" value="4"/>
</dbReference>
<dbReference type="STRING" id="2880.D7FQX8"/>
<keyword evidence="9" id="KW-1185">Reference proteome</keyword>
<feature type="compositionally biased region" description="Basic residues" evidence="4">
    <location>
        <begin position="1138"/>
        <end position="1148"/>
    </location>
</feature>
<evidence type="ECO:0000259" key="5">
    <source>
        <dbReference type="PROSITE" id="PS50112"/>
    </source>
</evidence>
<evidence type="ECO:0000256" key="3">
    <source>
        <dbReference type="ARBA" id="ARBA00022991"/>
    </source>
</evidence>
<evidence type="ECO:0000256" key="2">
    <source>
        <dbReference type="ARBA" id="ARBA00022643"/>
    </source>
</evidence>
<dbReference type="InterPro" id="IPR001610">
    <property type="entry name" value="PAC"/>
</dbReference>
<feature type="region of interest" description="Disordered" evidence="4">
    <location>
        <begin position="1123"/>
        <end position="1148"/>
    </location>
</feature>
<dbReference type="Gene3D" id="3.30.450.20">
    <property type="entry name" value="PAS domain"/>
    <property type="match status" value="4"/>
</dbReference>
<evidence type="ECO:0000313" key="9">
    <source>
        <dbReference type="Proteomes" id="UP000002630"/>
    </source>
</evidence>
<evidence type="ECO:0000259" key="6">
    <source>
        <dbReference type="PROSITE" id="PS50113"/>
    </source>
</evidence>
<feature type="domain" description="PAS" evidence="5">
    <location>
        <begin position="192"/>
        <end position="238"/>
    </location>
</feature>
<dbReference type="Proteomes" id="UP000002630">
    <property type="component" value="Linkage Group LG14"/>
</dbReference>
<dbReference type="PROSITE" id="PS50112">
    <property type="entry name" value="PAS"/>
    <property type="match status" value="2"/>
</dbReference>
<feature type="compositionally biased region" description="Low complexity" evidence="4">
    <location>
        <begin position="1497"/>
        <end position="1506"/>
    </location>
</feature>
<dbReference type="InterPro" id="IPR000014">
    <property type="entry name" value="PAS"/>
</dbReference>
<dbReference type="SMART" id="SM00086">
    <property type="entry name" value="PAC"/>
    <property type="match status" value="2"/>
</dbReference>
<feature type="domain" description="PAC" evidence="6">
    <location>
        <begin position="239"/>
        <end position="293"/>
    </location>
</feature>
<keyword evidence="1" id="KW-0285">Flavoprotein</keyword>
<dbReference type="PANTHER" id="PTHR47429">
    <property type="entry name" value="PROTEIN TWIN LOV 1"/>
    <property type="match status" value="1"/>
</dbReference>
<feature type="domain" description="PAS" evidence="5">
    <location>
        <begin position="974"/>
        <end position="1020"/>
    </location>
</feature>
<feature type="domain" description="RGS" evidence="7">
    <location>
        <begin position="7"/>
        <end position="132"/>
    </location>
</feature>
<dbReference type="Pfam" id="PF00615">
    <property type="entry name" value="RGS"/>
    <property type="match status" value="1"/>
</dbReference>
<evidence type="ECO:0000313" key="8">
    <source>
        <dbReference type="EMBL" id="CBJ26132.1"/>
    </source>
</evidence>
<feature type="region of interest" description="Disordered" evidence="4">
    <location>
        <begin position="1485"/>
        <end position="1522"/>
    </location>
</feature>
<dbReference type="PROSITE" id="PS50132">
    <property type="entry name" value="RGS"/>
    <property type="match status" value="2"/>
</dbReference>
<dbReference type="InterPro" id="IPR044926">
    <property type="entry name" value="RGS_subdomain_2"/>
</dbReference>
<proteinExistence type="predicted"/>
<feature type="domain" description="PAC" evidence="6">
    <location>
        <begin position="1021"/>
        <end position="1075"/>
    </location>
</feature>
<gene>
    <name evidence="8" type="ORF">Esi_0021_0099</name>
</gene>
<evidence type="ECO:0000259" key="7">
    <source>
        <dbReference type="PROSITE" id="PS50132"/>
    </source>
</evidence>
<reference evidence="8 9" key="1">
    <citation type="journal article" date="2010" name="Nature">
        <title>The Ectocarpus genome and the independent evolution of multicellularity in brown algae.</title>
        <authorList>
            <person name="Cock J.M."/>
            <person name="Sterck L."/>
            <person name="Rouze P."/>
            <person name="Scornet D."/>
            <person name="Allen A.E."/>
            <person name="Amoutzias G."/>
            <person name="Anthouard V."/>
            <person name="Artiguenave F."/>
            <person name="Aury J.M."/>
            <person name="Badger J.H."/>
            <person name="Beszteri B."/>
            <person name="Billiau K."/>
            <person name="Bonnet E."/>
            <person name="Bothwell J.H."/>
            <person name="Bowler C."/>
            <person name="Boyen C."/>
            <person name="Brownlee C."/>
            <person name="Carrano C.J."/>
            <person name="Charrier B."/>
            <person name="Cho G.Y."/>
            <person name="Coelho S.M."/>
            <person name="Collen J."/>
            <person name="Corre E."/>
            <person name="Da Silva C."/>
            <person name="Delage L."/>
            <person name="Delaroque N."/>
            <person name="Dittami S.M."/>
            <person name="Doulbeau S."/>
            <person name="Elias M."/>
            <person name="Farnham G."/>
            <person name="Gachon C.M."/>
            <person name="Gschloessl B."/>
            <person name="Heesch S."/>
            <person name="Jabbari K."/>
            <person name="Jubin C."/>
            <person name="Kawai H."/>
            <person name="Kimura K."/>
            <person name="Kloareg B."/>
            <person name="Kupper F.C."/>
            <person name="Lang D."/>
            <person name="Le Bail A."/>
            <person name="Leblanc C."/>
            <person name="Lerouge P."/>
            <person name="Lohr M."/>
            <person name="Lopez P.J."/>
            <person name="Martens C."/>
            <person name="Maumus F."/>
            <person name="Michel G."/>
            <person name="Miranda-Saavedra D."/>
            <person name="Morales J."/>
            <person name="Moreau H."/>
            <person name="Motomura T."/>
            <person name="Nagasato C."/>
            <person name="Napoli C.A."/>
            <person name="Nelson D.R."/>
            <person name="Nyvall-Collen P."/>
            <person name="Peters A.F."/>
            <person name="Pommier C."/>
            <person name="Potin P."/>
            <person name="Poulain J."/>
            <person name="Quesneville H."/>
            <person name="Read B."/>
            <person name="Rensing S.A."/>
            <person name="Ritter A."/>
            <person name="Rousvoal S."/>
            <person name="Samanta M."/>
            <person name="Samson G."/>
            <person name="Schroeder D.C."/>
            <person name="Segurens B."/>
            <person name="Strittmatter M."/>
            <person name="Tonon T."/>
            <person name="Tregear J.W."/>
            <person name="Valentin K."/>
            <person name="von Dassow P."/>
            <person name="Yamagishi T."/>
            <person name="Van de Peer Y."/>
            <person name="Wincker P."/>
        </authorList>
    </citation>
    <scope>NUCLEOTIDE SEQUENCE [LARGE SCALE GENOMIC DNA]</scope>
    <source>
        <strain evidence="9">Ec32 / CCAP1310/4</strain>
    </source>
</reference>
<dbReference type="Gene3D" id="1.10.167.10">
    <property type="entry name" value="Regulator of G-protein Signalling 4, domain 2"/>
    <property type="match status" value="2"/>
</dbReference>
<dbReference type="EMBL" id="FN648387">
    <property type="protein sequence ID" value="CBJ26132.1"/>
    <property type="molecule type" value="Genomic_DNA"/>
</dbReference>
<dbReference type="SUPFAM" id="SSF48097">
    <property type="entry name" value="Regulator of G-protein signaling, RGS"/>
    <property type="match status" value="2"/>
</dbReference>
<dbReference type="NCBIfam" id="TIGR00229">
    <property type="entry name" value="sensory_box"/>
    <property type="match status" value="2"/>
</dbReference>
<evidence type="ECO:0000256" key="1">
    <source>
        <dbReference type="ARBA" id="ARBA00022630"/>
    </source>
</evidence>
<dbReference type="PANTHER" id="PTHR47429:SF2">
    <property type="entry name" value="PROTEIN TWIN LOV 1"/>
    <property type="match status" value="1"/>
</dbReference>
<dbReference type="InterPro" id="IPR016137">
    <property type="entry name" value="RGS"/>
</dbReference>
<protein>
    <submittedName>
        <fullName evidence="8">Helmchrome putative blue light receptor for phototaxis</fullName>
    </submittedName>
</protein>
<keyword evidence="2" id="KW-0288">FMN</keyword>
<accession>D7FQX8</accession>
<dbReference type="InterPro" id="IPR000700">
    <property type="entry name" value="PAS-assoc_C"/>
</dbReference>
<evidence type="ECO:0000256" key="4">
    <source>
        <dbReference type="SAM" id="MobiDB-lite"/>
    </source>
</evidence>
<dbReference type="PROSITE" id="PS50113">
    <property type="entry name" value="PAC"/>
    <property type="match status" value="2"/>
</dbReference>